<proteinExistence type="inferred from homology"/>
<comment type="similarity">
    <text evidence="11">Belongs to the Holliday junction resolvase Hjc family.</text>
</comment>
<dbReference type="EC" id="3.1.21.10" evidence="11"/>
<dbReference type="Gene3D" id="3.40.1350.10">
    <property type="match status" value="1"/>
</dbReference>
<keyword evidence="4 11" id="KW-0227">DNA damage</keyword>
<comment type="catalytic activity">
    <reaction evidence="10 11">
        <text>Endonucleolytic cleavage at a junction such as a reciprocal single-stranded crossover between two homologous DNA duplexes (Holliday junction).</text>
        <dbReference type="EC" id="3.1.21.10"/>
    </reaction>
</comment>
<feature type="binding site" evidence="11">
    <location>
        <position position="39"/>
    </location>
    <ligand>
        <name>Mg(2+)</name>
        <dbReference type="ChEBI" id="CHEBI:18420"/>
    </ligand>
</feature>
<comment type="function">
    <text evidence="11">A structure-specific endonuclease that resolves Holliday junction (HJ) intermediates during genetic recombination. Cleaves 4-way DNA junctions introducing paired nicks in opposing strands, leaving a 5'-terminal phosphate and a 3'-terminal hydroxyl group that are subsequently ligated to produce recombinant products.</text>
</comment>
<keyword evidence="9 11" id="KW-0234">DNA repair</keyword>
<evidence type="ECO:0000256" key="4">
    <source>
        <dbReference type="ARBA" id="ARBA00022763"/>
    </source>
</evidence>
<comment type="cofactor">
    <cofactor evidence="11">
        <name>Mg(2+)</name>
        <dbReference type="ChEBI" id="CHEBI:18420"/>
    </cofactor>
    <text evidence="11">Binds 1 Mg(2+) ion per subunit.</text>
</comment>
<dbReference type="PIRSF" id="PIRSF004985">
    <property type="entry name" value="Hlld_jn_rslvs_ar"/>
    <property type="match status" value="1"/>
</dbReference>
<keyword evidence="8 11" id="KW-0233">DNA recombination</keyword>
<feature type="binding site" evidence="11">
    <location>
        <position position="52"/>
    </location>
    <ligand>
        <name>Mg(2+)</name>
        <dbReference type="ChEBI" id="CHEBI:18420"/>
    </ligand>
</feature>
<evidence type="ECO:0000256" key="2">
    <source>
        <dbReference type="ARBA" id="ARBA00022723"/>
    </source>
</evidence>
<dbReference type="CDD" id="cd00523">
    <property type="entry name" value="Holliday_junction_resolvase"/>
    <property type="match status" value="1"/>
</dbReference>
<feature type="site" description="Transition state stabilizer" evidence="11">
    <location>
        <position position="54"/>
    </location>
</feature>
<dbReference type="GO" id="GO:0006281">
    <property type="term" value="P:DNA repair"/>
    <property type="evidence" value="ECO:0007669"/>
    <property type="project" value="UniProtKB-UniRule"/>
</dbReference>
<keyword evidence="3 11" id="KW-0255">Endonuclease</keyword>
<evidence type="ECO:0000256" key="7">
    <source>
        <dbReference type="ARBA" id="ARBA00023125"/>
    </source>
</evidence>
<keyword evidence="2 11" id="KW-0479">Metal-binding</keyword>
<keyword evidence="1 11" id="KW-0540">Nuclease</keyword>
<sequence>MVKKGSAEERDLVHRLWDKNFAAMRAPASGGATKRPLPDVLAGNGDIYLAIEVKTTTKEKIYIDSPQIEALCEFCDIFGALPYLGIKFKYTKWLFLAPDNIERTQSNNYRVEKEVALKNGLELDEIIGIDKQIKF</sequence>
<gene>
    <name evidence="11 12" type="primary">hjc</name>
    <name evidence="12" type="ORF">ALNOE001_14350</name>
</gene>
<dbReference type="HAMAP" id="MF_01490">
    <property type="entry name" value="HJ_Resolv_Hjc"/>
    <property type="match status" value="1"/>
</dbReference>
<comment type="caution">
    <text evidence="12">The sequence shown here is derived from an EMBL/GenBank/DDBJ whole genome shotgun (WGS) entry which is preliminary data.</text>
</comment>
<organism evidence="12 13">
    <name type="scientific">Candidatus Methanobinarius endosymbioticus</name>
    <dbReference type="NCBI Taxonomy" id="2006182"/>
    <lineage>
        <taxon>Archaea</taxon>
        <taxon>Methanobacteriati</taxon>
        <taxon>Methanobacteriota</taxon>
        <taxon>Methanomada group</taxon>
        <taxon>Methanobacteria</taxon>
        <taxon>Methanobacteriales</taxon>
        <taxon>Methanobacteriaceae</taxon>
        <taxon>Candidatus Methanobinarius</taxon>
    </lineage>
</organism>
<dbReference type="PANTHER" id="PTHR39651:SF1">
    <property type="entry name" value="HOLLIDAY JUNCTION RESOLVASE HJC"/>
    <property type="match status" value="1"/>
</dbReference>
<dbReference type="Proteomes" id="UP000253099">
    <property type="component" value="Unassembled WGS sequence"/>
</dbReference>
<evidence type="ECO:0000313" key="12">
    <source>
        <dbReference type="EMBL" id="RBQ22859.1"/>
    </source>
</evidence>
<dbReference type="GO" id="GO:0008821">
    <property type="term" value="F:crossover junction DNA endonuclease activity"/>
    <property type="evidence" value="ECO:0007669"/>
    <property type="project" value="UniProtKB-UniRule"/>
</dbReference>
<dbReference type="AlphaFoldDB" id="A0A366MBF7"/>
<dbReference type="Pfam" id="PF01870">
    <property type="entry name" value="Hjc"/>
    <property type="match status" value="1"/>
</dbReference>
<reference evidence="12 13" key="1">
    <citation type="submission" date="2018-06" db="EMBL/GenBank/DDBJ databases">
        <title>Genomic insight into two independent archaeal endosymbiosis events.</title>
        <authorList>
            <person name="Lind A.E."/>
            <person name="Lewis W.H."/>
            <person name="Spang A."/>
            <person name="Guy L."/>
            <person name="Embley M.T."/>
            <person name="Ettema T.J.G."/>
        </authorList>
    </citation>
    <scope>NUCLEOTIDE SEQUENCE [LARGE SCALE GENOMIC DNA]</scope>
    <source>
        <strain evidence="12">NOE</strain>
    </source>
</reference>
<dbReference type="InterPro" id="IPR002732">
    <property type="entry name" value="Hjc"/>
</dbReference>
<dbReference type="NCBIfam" id="NF040854">
    <property type="entry name" value="Hol_resolv_Hjc"/>
    <property type="match status" value="1"/>
</dbReference>
<dbReference type="InterPro" id="IPR011335">
    <property type="entry name" value="Restrct_endonuc-II-like"/>
</dbReference>
<keyword evidence="5 11" id="KW-0378">Hydrolase</keyword>
<accession>A0A366MBF7</accession>
<dbReference type="GO" id="GO:0000287">
    <property type="term" value="F:magnesium ion binding"/>
    <property type="evidence" value="ECO:0007669"/>
    <property type="project" value="UniProtKB-UniRule"/>
</dbReference>
<dbReference type="EMBL" id="NIZT01000038">
    <property type="protein sequence ID" value="RBQ22859.1"/>
    <property type="molecule type" value="Genomic_DNA"/>
</dbReference>
<dbReference type="GO" id="GO:0003677">
    <property type="term" value="F:DNA binding"/>
    <property type="evidence" value="ECO:0007669"/>
    <property type="project" value="UniProtKB-KW"/>
</dbReference>
<dbReference type="PANTHER" id="PTHR39651">
    <property type="entry name" value="HOLLIDAY JUNCTION RESOLVASE HJC"/>
    <property type="match status" value="1"/>
</dbReference>
<evidence type="ECO:0000313" key="13">
    <source>
        <dbReference type="Proteomes" id="UP000253099"/>
    </source>
</evidence>
<evidence type="ECO:0000256" key="5">
    <source>
        <dbReference type="ARBA" id="ARBA00022801"/>
    </source>
</evidence>
<evidence type="ECO:0000256" key="10">
    <source>
        <dbReference type="ARBA" id="ARBA00029354"/>
    </source>
</evidence>
<dbReference type="GO" id="GO:0006310">
    <property type="term" value="P:DNA recombination"/>
    <property type="evidence" value="ECO:0007669"/>
    <property type="project" value="UniProtKB-UniRule"/>
</dbReference>
<evidence type="ECO:0000256" key="3">
    <source>
        <dbReference type="ARBA" id="ARBA00022759"/>
    </source>
</evidence>
<dbReference type="InterPro" id="IPR011856">
    <property type="entry name" value="tRNA_endonuc-like_dom_sf"/>
</dbReference>
<feature type="active site" evidence="11">
    <location>
        <position position="29"/>
    </location>
</feature>
<name>A0A366MBF7_9EURY</name>
<evidence type="ECO:0000256" key="6">
    <source>
        <dbReference type="ARBA" id="ARBA00022842"/>
    </source>
</evidence>
<keyword evidence="13" id="KW-1185">Reference proteome</keyword>
<evidence type="ECO:0000256" key="8">
    <source>
        <dbReference type="ARBA" id="ARBA00023172"/>
    </source>
</evidence>
<keyword evidence="6 11" id="KW-0460">Magnesium</keyword>
<dbReference type="InterPro" id="IPR014428">
    <property type="entry name" value="Hjc_arc"/>
</dbReference>
<evidence type="ECO:0000256" key="1">
    <source>
        <dbReference type="ARBA" id="ARBA00022722"/>
    </source>
</evidence>
<evidence type="ECO:0000256" key="11">
    <source>
        <dbReference type="HAMAP-Rule" id="MF_01490"/>
    </source>
</evidence>
<keyword evidence="7 11" id="KW-0238">DNA-binding</keyword>
<comment type="subunit">
    <text evidence="11">Homodimer.</text>
</comment>
<feature type="binding site" evidence="11">
    <location>
        <position position="9"/>
    </location>
    <ligand>
        <name>Mg(2+)</name>
        <dbReference type="ChEBI" id="CHEBI:18420"/>
    </ligand>
</feature>
<protein>
    <recommendedName>
        <fullName evidence="11">Crossover junction endodeoxyribonuclease Hjc</fullName>
        <shortName evidence="11">Hjc</shortName>
        <ecNumber evidence="11">3.1.21.10</ecNumber>
    </recommendedName>
    <alternativeName>
        <fullName evidence="11">Holliday junction resolvase Hjc</fullName>
    </alternativeName>
</protein>
<evidence type="ECO:0000256" key="9">
    <source>
        <dbReference type="ARBA" id="ARBA00023204"/>
    </source>
</evidence>
<dbReference type="SUPFAM" id="SSF52980">
    <property type="entry name" value="Restriction endonuclease-like"/>
    <property type="match status" value="1"/>
</dbReference>